<feature type="region of interest" description="Disordered" evidence="1">
    <location>
        <begin position="159"/>
        <end position="205"/>
    </location>
</feature>
<dbReference type="Proteomes" id="UP000824261">
    <property type="component" value="Unassembled WGS sequence"/>
</dbReference>
<evidence type="ECO:0000256" key="2">
    <source>
        <dbReference type="SAM" id="Phobius"/>
    </source>
</evidence>
<accession>A0A9D1A1X5</accession>
<proteinExistence type="predicted"/>
<feature type="transmembrane region" description="Helical" evidence="2">
    <location>
        <begin position="9"/>
        <end position="31"/>
    </location>
</feature>
<evidence type="ECO:0000313" key="3">
    <source>
        <dbReference type="EMBL" id="HIR02294.1"/>
    </source>
</evidence>
<gene>
    <name evidence="3" type="ORF">IAA69_08560</name>
</gene>
<comment type="caution">
    <text evidence="3">The sequence shown here is derived from an EMBL/GenBank/DDBJ whole genome shotgun (WGS) entry which is preliminary data.</text>
</comment>
<sequence>MTAISREKIALVVFVLLVLVGIGSLVAYLSVGHNWNVTASQIDDATGELEGYTAILYAGTAVEEAEDEDSDAASGASSLARGQASVDGSRQGVSDVDESASASNASEGTEALSAGSESASESSEAAEGSGAVEAADEATSAASAFAGAAAEPAAGVEDSTVDSAVSSPVSAQVPSRSTTGGGTPLFNAAGTLTEEEKEPVSVEDAAASYRDKQATVFVLDTSDLSKYDEGMILKKGARRFGVFSVAFNEPLPSVQAKVDYLEQHKVDFIVAITPDRAFVEQATDIDIAISLQNEGISFMGETVNGTFYVDTPLVGQVGAILVSPHNVVSAKDIQEL</sequence>
<feature type="compositionally biased region" description="Low complexity" evidence="1">
    <location>
        <begin position="105"/>
        <end position="135"/>
    </location>
</feature>
<keyword evidence="2" id="KW-0812">Transmembrane</keyword>
<dbReference type="EMBL" id="DVGB01000105">
    <property type="protein sequence ID" value="HIR02294.1"/>
    <property type="molecule type" value="Genomic_DNA"/>
</dbReference>
<name>A0A9D1A1X5_9ACTN</name>
<protein>
    <submittedName>
        <fullName evidence="3">Alcohol dehydrogenase</fullName>
    </submittedName>
</protein>
<feature type="region of interest" description="Disordered" evidence="1">
    <location>
        <begin position="66"/>
        <end position="135"/>
    </location>
</feature>
<evidence type="ECO:0000256" key="1">
    <source>
        <dbReference type="SAM" id="MobiDB-lite"/>
    </source>
</evidence>
<keyword evidence="2" id="KW-0472">Membrane</keyword>
<reference evidence="3" key="2">
    <citation type="journal article" date="2021" name="PeerJ">
        <title>Extensive microbial diversity within the chicken gut microbiome revealed by metagenomics and culture.</title>
        <authorList>
            <person name="Gilroy R."/>
            <person name="Ravi A."/>
            <person name="Getino M."/>
            <person name="Pursley I."/>
            <person name="Horton D.L."/>
            <person name="Alikhan N.F."/>
            <person name="Baker D."/>
            <person name="Gharbi K."/>
            <person name="Hall N."/>
            <person name="Watson M."/>
            <person name="Adriaenssens E.M."/>
            <person name="Foster-Nyarko E."/>
            <person name="Jarju S."/>
            <person name="Secka A."/>
            <person name="Antonio M."/>
            <person name="Oren A."/>
            <person name="Chaudhuri R.R."/>
            <person name="La Ragione R."/>
            <person name="Hildebrand F."/>
            <person name="Pallen M.J."/>
        </authorList>
    </citation>
    <scope>NUCLEOTIDE SEQUENCE</scope>
    <source>
        <strain evidence="3">ChiGjej1B1-2707</strain>
    </source>
</reference>
<feature type="compositionally biased region" description="Low complexity" evidence="1">
    <location>
        <begin position="159"/>
        <end position="177"/>
    </location>
</feature>
<dbReference type="AlphaFoldDB" id="A0A9D1A1X5"/>
<evidence type="ECO:0000313" key="4">
    <source>
        <dbReference type="Proteomes" id="UP000824261"/>
    </source>
</evidence>
<reference evidence="3" key="1">
    <citation type="submission" date="2020-10" db="EMBL/GenBank/DDBJ databases">
        <authorList>
            <person name="Gilroy R."/>
        </authorList>
    </citation>
    <scope>NUCLEOTIDE SEQUENCE</scope>
    <source>
        <strain evidence="3">ChiGjej1B1-2707</strain>
    </source>
</reference>
<keyword evidence="2" id="KW-1133">Transmembrane helix</keyword>
<organism evidence="3 4">
    <name type="scientific">Candidatus Aveggerthella stercoripullorum</name>
    <dbReference type="NCBI Taxonomy" id="2840688"/>
    <lineage>
        <taxon>Bacteria</taxon>
        <taxon>Bacillati</taxon>
        <taxon>Actinomycetota</taxon>
        <taxon>Coriobacteriia</taxon>
        <taxon>Eggerthellales</taxon>
        <taxon>Eggerthellaceae</taxon>
        <taxon>Eggerthellaceae incertae sedis</taxon>
        <taxon>Candidatus Aveggerthella</taxon>
    </lineage>
</organism>